<dbReference type="EMBL" id="BDSP01000177">
    <property type="protein sequence ID" value="GAX22068.1"/>
    <property type="molecule type" value="Genomic_DNA"/>
</dbReference>
<sequence>MPIATSKLQVKNVIFAFLAMAFLIETSESVLSVIKSTVKNSRRLVGPMLSSTIMSKEAIPFTLHDIFQRIEYIDCDFENDGSLEDVSGRPSKTPIHRTLRGTIDRHHPLDALVMP</sequence>
<dbReference type="InParanoid" id="A0A1Z5K7Z2"/>
<proteinExistence type="predicted"/>
<comment type="caution">
    <text evidence="1">The sequence shown here is derived from an EMBL/GenBank/DDBJ whole genome shotgun (WGS) entry which is preliminary data.</text>
</comment>
<name>A0A1Z5K7Z2_FISSO</name>
<gene>
    <name evidence="1" type="ORF">FisN_6Hh315</name>
</gene>
<dbReference type="Proteomes" id="UP000198406">
    <property type="component" value="Unassembled WGS sequence"/>
</dbReference>
<protein>
    <submittedName>
        <fullName evidence="1">Uncharacterized protein</fullName>
    </submittedName>
</protein>
<evidence type="ECO:0000313" key="2">
    <source>
        <dbReference type="Proteomes" id="UP000198406"/>
    </source>
</evidence>
<organism evidence="1 2">
    <name type="scientific">Fistulifera solaris</name>
    <name type="common">Oleaginous diatom</name>
    <dbReference type="NCBI Taxonomy" id="1519565"/>
    <lineage>
        <taxon>Eukaryota</taxon>
        <taxon>Sar</taxon>
        <taxon>Stramenopiles</taxon>
        <taxon>Ochrophyta</taxon>
        <taxon>Bacillariophyta</taxon>
        <taxon>Bacillariophyceae</taxon>
        <taxon>Bacillariophycidae</taxon>
        <taxon>Naviculales</taxon>
        <taxon>Naviculaceae</taxon>
        <taxon>Fistulifera</taxon>
    </lineage>
</organism>
<dbReference type="AlphaFoldDB" id="A0A1Z5K7Z2"/>
<keyword evidence="2" id="KW-1185">Reference proteome</keyword>
<evidence type="ECO:0000313" key="1">
    <source>
        <dbReference type="EMBL" id="GAX22068.1"/>
    </source>
</evidence>
<reference evidence="1 2" key="1">
    <citation type="journal article" date="2015" name="Plant Cell">
        <title>Oil accumulation by the oleaginous diatom Fistulifera solaris as revealed by the genome and transcriptome.</title>
        <authorList>
            <person name="Tanaka T."/>
            <person name="Maeda Y."/>
            <person name="Veluchamy A."/>
            <person name="Tanaka M."/>
            <person name="Abida H."/>
            <person name="Marechal E."/>
            <person name="Bowler C."/>
            <person name="Muto M."/>
            <person name="Sunaga Y."/>
            <person name="Tanaka M."/>
            <person name="Yoshino T."/>
            <person name="Taniguchi T."/>
            <person name="Fukuda Y."/>
            <person name="Nemoto M."/>
            <person name="Matsumoto M."/>
            <person name="Wong P.S."/>
            <person name="Aburatani S."/>
            <person name="Fujibuchi W."/>
        </authorList>
    </citation>
    <scope>NUCLEOTIDE SEQUENCE [LARGE SCALE GENOMIC DNA]</scope>
    <source>
        <strain evidence="1 2">JPCC DA0580</strain>
    </source>
</reference>
<accession>A0A1Z5K7Z2</accession>